<feature type="active site" evidence="8">
    <location>
        <position position="230"/>
    </location>
</feature>
<organism evidence="13 14">
    <name type="scientific">Anaeromonas frigoriresistens</name>
    <dbReference type="NCBI Taxonomy" id="2683708"/>
    <lineage>
        <taxon>Bacteria</taxon>
        <taxon>Bacillati</taxon>
        <taxon>Bacillota</taxon>
        <taxon>Tissierellia</taxon>
        <taxon>Tissierellales</taxon>
        <taxon>Thermohalobacteraceae</taxon>
        <taxon>Anaeromonas</taxon>
    </lineage>
</organism>
<comment type="pathway">
    <text evidence="2">Cell wall biogenesis; lipoteichoic acid biosynthesis.</text>
</comment>
<feature type="domain" description="Sulfatase N-terminal" evidence="12">
    <location>
        <begin position="180"/>
        <end position="475"/>
    </location>
</feature>
<proteinExistence type="inferred from homology"/>
<comment type="similarity">
    <text evidence="3">Belongs to the LTA synthase family.</text>
</comment>
<dbReference type="InterPro" id="IPR000917">
    <property type="entry name" value="Sulfatase_N"/>
</dbReference>
<dbReference type="SUPFAM" id="SSF53649">
    <property type="entry name" value="Alkaline phosphatase-like"/>
    <property type="match status" value="1"/>
</dbReference>
<evidence type="ECO:0000313" key="14">
    <source>
        <dbReference type="Proteomes" id="UP000724672"/>
    </source>
</evidence>
<dbReference type="Gene3D" id="3.40.720.10">
    <property type="entry name" value="Alkaline Phosphatase, subunit A"/>
    <property type="match status" value="1"/>
</dbReference>
<keyword evidence="7 11" id="KW-0472">Membrane</keyword>
<dbReference type="GO" id="GO:0005886">
    <property type="term" value="C:plasma membrane"/>
    <property type="evidence" value="ECO:0007669"/>
    <property type="project" value="UniProtKB-SubCell"/>
</dbReference>
<evidence type="ECO:0000256" key="2">
    <source>
        <dbReference type="ARBA" id="ARBA00004936"/>
    </source>
</evidence>
<evidence type="ECO:0000256" key="3">
    <source>
        <dbReference type="ARBA" id="ARBA00009983"/>
    </source>
</evidence>
<dbReference type="PANTHER" id="PTHR47371">
    <property type="entry name" value="LIPOTEICHOIC ACID SYNTHASE"/>
    <property type="match status" value="1"/>
</dbReference>
<keyword evidence="6 11" id="KW-1133">Transmembrane helix</keyword>
<evidence type="ECO:0000256" key="6">
    <source>
        <dbReference type="ARBA" id="ARBA00022989"/>
    </source>
</evidence>
<comment type="subcellular location">
    <subcellularLocation>
        <location evidence="1">Cell membrane</location>
        <topology evidence="1">Multi-pass membrane protein</topology>
    </subcellularLocation>
</comment>
<dbReference type="PANTHER" id="PTHR47371:SF3">
    <property type="entry name" value="PHOSPHOGLYCEROL TRANSFERASE I"/>
    <property type="match status" value="1"/>
</dbReference>
<evidence type="ECO:0000256" key="1">
    <source>
        <dbReference type="ARBA" id="ARBA00004651"/>
    </source>
</evidence>
<feature type="binding site" evidence="10">
    <location>
        <position position="406"/>
    </location>
    <ligand>
        <name>Mn(2+)</name>
        <dbReference type="ChEBI" id="CHEBI:29035"/>
    </ligand>
</feature>
<evidence type="ECO:0000256" key="5">
    <source>
        <dbReference type="ARBA" id="ARBA00022692"/>
    </source>
</evidence>
<feature type="binding site" evidence="10">
    <location>
        <position position="407"/>
    </location>
    <ligand>
        <name>Mn(2+)</name>
        <dbReference type="ChEBI" id="CHEBI:29035"/>
    </ligand>
</feature>
<name>A0A942V0B2_9FIRM</name>
<feature type="transmembrane region" description="Helical" evidence="11">
    <location>
        <begin position="65"/>
        <end position="85"/>
    </location>
</feature>
<dbReference type="RefSeq" id="WP_203366768.1">
    <property type="nucleotide sequence ID" value="NZ_WSFT01000038.1"/>
</dbReference>
<dbReference type="PIRSF" id="PIRSF005091">
    <property type="entry name" value="Mmb_sulf_HI1246"/>
    <property type="match status" value="1"/>
</dbReference>
<keyword evidence="5 11" id="KW-0812">Transmembrane</keyword>
<feature type="binding site" evidence="9">
    <location>
        <position position="346"/>
    </location>
    <ligand>
        <name>substrate</name>
    </ligand>
</feature>
<keyword evidence="9" id="KW-0479">Metal-binding</keyword>
<sequence length="563" mass="64970">MLVDLVANRYKMTIYLFINLIISTYFLSTILYYNYYGTLVTYNAVFQLGQVGEVKDSVFELFNPLYLILYLDIAFVSLLVLIKRYPFKRHISVKKKLVYSILIVFLLISITNIYIPVKDGVINEMKLGQTMGFFNYQAYTAFANHNNNVSSANITYDKIREVKGLDPKENLKYYGVAKDKNVLVIQLEAFQDFLMHLKIDGKEVTPHLSEFANKNMYFTQFYQQIGKGNTSDAEFMLNTSIYPTSIDAMSQKYGDRKIPSFPSILKDYGYTSATFHTNDISFWNRNEMYEALGFDKYYAKPFFDDKDKIAFGSSDEVLYDKSIDELIKIVENDDKFYANLIAMSSHHPFKIPESKGLFNLPDRYEDSTFGRYIQAANYADKAFGQLISKLKENGLWKDTLIVVYGDHFGMKLPQITDAQDITLIKEVLGEDYSRYLDTFNIPLIIRVPESDINESIDTVGGQVDLMPIISNLLGVSLENKIYFGQDILNYPDNTLGMRFYLPTGSFLSSNYFFIPGSTFEEGNLRNIKTREKVELNSDHKKYYDRVLELMDLSDAYADSLPKR</sequence>
<dbReference type="AlphaFoldDB" id="A0A942V0B2"/>
<evidence type="ECO:0000256" key="9">
    <source>
        <dbReference type="PIRSR" id="PIRSR005091-2"/>
    </source>
</evidence>
<keyword evidence="14" id="KW-1185">Reference proteome</keyword>
<evidence type="ECO:0000313" key="13">
    <source>
        <dbReference type="EMBL" id="MBS4538842.1"/>
    </source>
</evidence>
<keyword evidence="9" id="KW-0464">Manganese</keyword>
<evidence type="ECO:0000259" key="12">
    <source>
        <dbReference type="Pfam" id="PF00884"/>
    </source>
</evidence>
<dbReference type="InterPro" id="IPR012160">
    <property type="entry name" value="LtaS-like"/>
</dbReference>
<dbReference type="GO" id="GO:0046872">
    <property type="term" value="F:metal ion binding"/>
    <property type="evidence" value="ECO:0007669"/>
    <property type="project" value="UniProtKB-KW"/>
</dbReference>
<accession>A0A942V0B2</accession>
<evidence type="ECO:0000256" key="4">
    <source>
        <dbReference type="ARBA" id="ARBA00022475"/>
    </source>
</evidence>
<dbReference type="InterPro" id="IPR017850">
    <property type="entry name" value="Alkaline_phosphatase_core_sf"/>
</dbReference>
<feature type="transmembrane region" description="Helical" evidence="11">
    <location>
        <begin position="12"/>
        <end position="33"/>
    </location>
</feature>
<evidence type="ECO:0000256" key="7">
    <source>
        <dbReference type="ARBA" id="ARBA00023136"/>
    </source>
</evidence>
<evidence type="ECO:0000256" key="8">
    <source>
        <dbReference type="PIRSR" id="PIRSR005091-1"/>
    </source>
</evidence>
<feature type="binding site" evidence="10">
    <location>
        <position position="188"/>
    </location>
    <ligand>
        <name>Mn(2+)</name>
        <dbReference type="ChEBI" id="CHEBI:29035"/>
    </ligand>
</feature>
<keyword evidence="4" id="KW-1003">Cell membrane</keyword>
<dbReference type="CDD" id="cd16015">
    <property type="entry name" value="LTA_synthase"/>
    <property type="match status" value="1"/>
</dbReference>
<dbReference type="Gene3D" id="3.30.1120.170">
    <property type="match status" value="1"/>
</dbReference>
<evidence type="ECO:0000256" key="11">
    <source>
        <dbReference type="SAM" id="Phobius"/>
    </source>
</evidence>
<gene>
    <name evidence="13" type="ORF">GOQ27_10225</name>
</gene>
<dbReference type="Proteomes" id="UP000724672">
    <property type="component" value="Unassembled WGS sequence"/>
</dbReference>
<dbReference type="EMBL" id="WSFT01000038">
    <property type="protein sequence ID" value="MBS4538842.1"/>
    <property type="molecule type" value="Genomic_DNA"/>
</dbReference>
<dbReference type="InterPro" id="IPR050448">
    <property type="entry name" value="OpgB/LTA_synthase_biosynth"/>
</dbReference>
<dbReference type="Pfam" id="PF00884">
    <property type="entry name" value="Sulfatase"/>
    <property type="match status" value="1"/>
</dbReference>
<comment type="caution">
    <text evidence="13">The sequence shown here is derived from an EMBL/GenBank/DDBJ whole genome shotgun (WGS) entry which is preliminary data.</text>
</comment>
<protein>
    <submittedName>
        <fullName evidence="13">LTA synthase family protein</fullName>
    </submittedName>
</protein>
<feature type="transmembrane region" description="Helical" evidence="11">
    <location>
        <begin position="97"/>
        <end position="117"/>
    </location>
</feature>
<feature type="binding site" evidence="10">
    <location>
        <position position="230"/>
    </location>
    <ligand>
        <name>Mn(2+)</name>
        <dbReference type="ChEBI" id="CHEBI:29035"/>
    </ligand>
</feature>
<evidence type="ECO:0000256" key="10">
    <source>
        <dbReference type="PIRSR" id="PIRSR005091-3"/>
    </source>
</evidence>
<reference evidence="13" key="1">
    <citation type="submission" date="2019-12" db="EMBL/GenBank/DDBJ databases">
        <title>Clostridiaceae gen. nov. sp. nov., isolated from sediment in Xinjiang, China.</title>
        <authorList>
            <person name="Zhang R."/>
        </authorList>
    </citation>
    <scope>NUCLEOTIDE SEQUENCE</scope>
    <source>
        <strain evidence="13">D2Q-11</strain>
    </source>
</reference>